<reference evidence="2 3" key="1">
    <citation type="journal article" date="2010" name="Science">
        <title>Genomic comparison of the ants Camponotus floridanus and Harpegnathos saltator.</title>
        <authorList>
            <person name="Bonasio R."/>
            <person name="Zhang G."/>
            <person name="Ye C."/>
            <person name="Mutti N.S."/>
            <person name="Fang X."/>
            <person name="Qin N."/>
            <person name="Donahue G."/>
            <person name="Yang P."/>
            <person name="Li Q."/>
            <person name="Li C."/>
            <person name="Zhang P."/>
            <person name="Huang Z."/>
            <person name="Berger S.L."/>
            <person name="Reinberg D."/>
            <person name="Wang J."/>
            <person name="Liebig J."/>
        </authorList>
    </citation>
    <scope>NUCLEOTIDE SEQUENCE [LARGE SCALE GENOMIC DNA]</scope>
    <source>
        <strain evidence="2 3">R22 G/1</strain>
    </source>
</reference>
<dbReference type="OMA" id="RIGWKSK"/>
<feature type="region of interest" description="Disordered" evidence="1">
    <location>
        <begin position="1"/>
        <end position="29"/>
    </location>
</feature>
<organism evidence="3">
    <name type="scientific">Harpegnathos saltator</name>
    <name type="common">Jerdon's jumping ant</name>
    <dbReference type="NCBI Taxonomy" id="610380"/>
    <lineage>
        <taxon>Eukaryota</taxon>
        <taxon>Metazoa</taxon>
        <taxon>Ecdysozoa</taxon>
        <taxon>Arthropoda</taxon>
        <taxon>Hexapoda</taxon>
        <taxon>Insecta</taxon>
        <taxon>Pterygota</taxon>
        <taxon>Neoptera</taxon>
        <taxon>Endopterygota</taxon>
        <taxon>Hymenoptera</taxon>
        <taxon>Apocrita</taxon>
        <taxon>Aculeata</taxon>
        <taxon>Formicoidea</taxon>
        <taxon>Formicidae</taxon>
        <taxon>Ponerinae</taxon>
        <taxon>Ponerini</taxon>
        <taxon>Harpegnathos</taxon>
    </lineage>
</organism>
<name>E2B8B1_HARSA</name>
<evidence type="ECO:0000313" key="3">
    <source>
        <dbReference type="Proteomes" id="UP000008237"/>
    </source>
</evidence>
<gene>
    <name evidence="2" type="ORF">EAI_03624</name>
</gene>
<feature type="compositionally biased region" description="Acidic residues" evidence="1">
    <location>
        <begin position="1"/>
        <end position="18"/>
    </location>
</feature>
<keyword evidence="3" id="KW-1185">Reference proteome</keyword>
<dbReference type="EMBL" id="GL446286">
    <property type="protein sequence ID" value="EFN88113.1"/>
    <property type="molecule type" value="Genomic_DNA"/>
</dbReference>
<proteinExistence type="predicted"/>
<evidence type="ECO:0000313" key="2">
    <source>
        <dbReference type="EMBL" id="EFN88113.1"/>
    </source>
</evidence>
<sequence>MDMESLYDYGEEDQDFYEESPGSRKGYPIDHRSIKRDVRCMGNFLGASGITDGSGMLTVMAKLLKQELASDAEEESLVPALSGRFTSIQKVPSLSDLSDPESSLGESLDGFHCLPFPSFETYFARSTPHV</sequence>
<dbReference type="OrthoDB" id="10067219at2759"/>
<accession>E2B8B1</accession>
<evidence type="ECO:0000256" key="1">
    <source>
        <dbReference type="SAM" id="MobiDB-lite"/>
    </source>
</evidence>
<dbReference type="InParanoid" id="E2B8B1"/>
<protein>
    <submittedName>
        <fullName evidence="2">Uncharacterized protein</fullName>
    </submittedName>
</protein>
<dbReference type="AlphaFoldDB" id="E2B8B1"/>
<dbReference type="Proteomes" id="UP000008237">
    <property type="component" value="Unassembled WGS sequence"/>
</dbReference>